<organism evidence="1 2">
    <name type="scientific">Rubroshorea leprosula</name>
    <dbReference type="NCBI Taxonomy" id="152421"/>
    <lineage>
        <taxon>Eukaryota</taxon>
        <taxon>Viridiplantae</taxon>
        <taxon>Streptophyta</taxon>
        <taxon>Embryophyta</taxon>
        <taxon>Tracheophyta</taxon>
        <taxon>Spermatophyta</taxon>
        <taxon>Magnoliopsida</taxon>
        <taxon>eudicotyledons</taxon>
        <taxon>Gunneridae</taxon>
        <taxon>Pentapetalae</taxon>
        <taxon>rosids</taxon>
        <taxon>malvids</taxon>
        <taxon>Malvales</taxon>
        <taxon>Dipterocarpaceae</taxon>
        <taxon>Rubroshorea</taxon>
    </lineage>
</organism>
<reference evidence="1 2" key="1">
    <citation type="journal article" date="2021" name="Commun. Biol.">
        <title>The genome of Shorea leprosula (Dipterocarpaceae) highlights the ecological relevance of drought in aseasonal tropical rainforests.</title>
        <authorList>
            <person name="Ng K.K.S."/>
            <person name="Kobayashi M.J."/>
            <person name="Fawcett J.A."/>
            <person name="Hatakeyama M."/>
            <person name="Paape T."/>
            <person name="Ng C.H."/>
            <person name="Ang C.C."/>
            <person name="Tnah L.H."/>
            <person name="Lee C.T."/>
            <person name="Nishiyama T."/>
            <person name="Sese J."/>
            <person name="O'Brien M.J."/>
            <person name="Copetti D."/>
            <person name="Mohd Noor M.I."/>
            <person name="Ong R.C."/>
            <person name="Putra M."/>
            <person name="Sireger I.Z."/>
            <person name="Indrioko S."/>
            <person name="Kosugi Y."/>
            <person name="Izuno A."/>
            <person name="Isagi Y."/>
            <person name="Lee S.L."/>
            <person name="Shimizu K.K."/>
        </authorList>
    </citation>
    <scope>NUCLEOTIDE SEQUENCE [LARGE SCALE GENOMIC DNA]</scope>
    <source>
        <strain evidence="1">214</strain>
    </source>
</reference>
<proteinExistence type="predicted"/>
<name>A0AAV5KDM4_9ROSI</name>
<gene>
    <name evidence="1" type="ORF">SLEP1_g32545</name>
</gene>
<dbReference type="AlphaFoldDB" id="A0AAV5KDM4"/>
<evidence type="ECO:0000313" key="1">
    <source>
        <dbReference type="EMBL" id="GKV22697.1"/>
    </source>
</evidence>
<sequence>MRGIVNIKTLHLSSDTLYYFKETSVPIPSFHDLTNLRISYRESFGLAGLAIGFSCKMLFSRNTCFGLAHRL</sequence>
<evidence type="ECO:0000313" key="2">
    <source>
        <dbReference type="Proteomes" id="UP001054252"/>
    </source>
</evidence>
<comment type="caution">
    <text evidence="1">The sequence shown here is derived from an EMBL/GenBank/DDBJ whole genome shotgun (WGS) entry which is preliminary data.</text>
</comment>
<dbReference type="Proteomes" id="UP001054252">
    <property type="component" value="Unassembled WGS sequence"/>
</dbReference>
<accession>A0AAV5KDM4</accession>
<dbReference type="EMBL" id="BPVZ01000061">
    <property type="protein sequence ID" value="GKV22697.1"/>
    <property type="molecule type" value="Genomic_DNA"/>
</dbReference>
<protein>
    <submittedName>
        <fullName evidence="1">Uncharacterized protein</fullName>
    </submittedName>
</protein>
<keyword evidence="2" id="KW-1185">Reference proteome</keyword>